<organism evidence="3 4">
    <name type="scientific">Sediminihabitans luteus</name>
    <dbReference type="NCBI Taxonomy" id="1138585"/>
    <lineage>
        <taxon>Bacteria</taxon>
        <taxon>Bacillati</taxon>
        <taxon>Actinomycetota</taxon>
        <taxon>Actinomycetes</taxon>
        <taxon>Micrococcales</taxon>
        <taxon>Cellulomonadaceae</taxon>
        <taxon>Sediminihabitans</taxon>
    </lineage>
</organism>
<gene>
    <name evidence="3" type="ORF">CLV28_1969</name>
</gene>
<proteinExistence type="predicted"/>
<evidence type="ECO:0000313" key="3">
    <source>
        <dbReference type="EMBL" id="PJJ70140.1"/>
    </source>
</evidence>
<dbReference type="AlphaFoldDB" id="A0A2M9CE59"/>
<sequence length="260" mass="27322">MTNHDHTPFRTPLHSPSGPGLDQAGRRRTAPWGDERTAHHHDPRGTAWWAGLDDDRSDRRGGGRGRRGGFPGPDGAPGGPGPRRGGPHGPRGRRGPRGDVRGAVLLLLAEGPKHGYQLIQDIAERSGGIWQPSPGAVYPALNLLEDEGLVTITADGGRKLASLTEAGRTHLAAQADAIGDPFQAVAEQGPRGRVEMHQRIGAVMGAVQQVARTGTDAQVEQALALLDRTRRELYLILAGPEAPEAAAAAPAAPGPDAPRD</sequence>
<name>A0A2M9CE59_9CELL</name>
<dbReference type="Pfam" id="PF03551">
    <property type="entry name" value="PadR"/>
    <property type="match status" value="1"/>
</dbReference>
<accession>A0A2M9CE59</accession>
<dbReference type="Proteomes" id="UP000231693">
    <property type="component" value="Unassembled WGS sequence"/>
</dbReference>
<evidence type="ECO:0000256" key="1">
    <source>
        <dbReference type="SAM" id="MobiDB-lite"/>
    </source>
</evidence>
<dbReference type="RefSeq" id="WP_100423161.1">
    <property type="nucleotide sequence ID" value="NZ_BOOX01000020.1"/>
</dbReference>
<reference evidence="3 4" key="1">
    <citation type="submission" date="2017-11" db="EMBL/GenBank/DDBJ databases">
        <title>Genomic Encyclopedia of Archaeal and Bacterial Type Strains, Phase II (KMG-II): From Individual Species to Whole Genera.</title>
        <authorList>
            <person name="Goeker M."/>
        </authorList>
    </citation>
    <scope>NUCLEOTIDE SEQUENCE [LARGE SCALE GENOMIC DNA]</scope>
    <source>
        <strain evidence="3 4">DSM 25478</strain>
    </source>
</reference>
<dbReference type="EMBL" id="PGFE01000003">
    <property type="protein sequence ID" value="PJJ70140.1"/>
    <property type="molecule type" value="Genomic_DNA"/>
</dbReference>
<feature type="region of interest" description="Disordered" evidence="1">
    <location>
        <begin position="1"/>
        <end position="98"/>
    </location>
</feature>
<dbReference type="PANTHER" id="PTHR43252">
    <property type="entry name" value="TRANSCRIPTIONAL REGULATOR YQJI"/>
    <property type="match status" value="1"/>
</dbReference>
<feature type="domain" description="Transcription regulator PadR N-terminal" evidence="2">
    <location>
        <begin position="104"/>
        <end position="172"/>
    </location>
</feature>
<keyword evidence="4" id="KW-1185">Reference proteome</keyword>
<dbReference type="PANTHER" id="PTHR43252:SF2">
    <property type="entry name" value="TRANSCRIPTION REGULATOR, PADR-LIKE FAMILY"/>
    <property type="match status" value="1"/>
</dbReference>
<dbReference type="Gene3D" id="1.10.10.10">
    <property type="entry name" value="Winged helix-like DNA-binding domain superfamily/Winged helix DNA-binding domain"/>
    <property type="match status" value="1"/>
</dbReference>
<dbReference type="InterPro" id="IPR036388">
    <property type="entry name" value="WH-like_DNA-bd_sf"/>
</dbReference>
<feature type="compositionally biased region" description="Gly residues" evidence="1">
    <location>
        <begin position="68"/>
        <end position="89"/>
    </location>
</feature>
<dbReference type="GO" id="GO:0003677">
    <property type="term" value="F:DNA binding"/>
    <property type="evidence" value="ECO:0007669"/>
    <property type="project" value="UniProtKB-KW"/>
</dbReference>
<dbReference type="InterPro" id="IPR036390">
    <property type="entry name" value="WH_DNA-bd_sf"/>
</dbReference>
<dbReference type="OrthoDB" id="1683430at2"/>
<dbReference type="SUPFAM" id="SSF46785">
    <property type="entry name" value="Winged helix' DNA-binding domain"/>
    <property type="match status" value="1"/>
</dbReference>
<dbReference type="InterPro" id="IPR005149">
    <property type="entry name" value="Tscrpt_reg_PadR_N"/>
</dbReference>
<protein>
    <submittedName>
        <fullName evidence="3">DNA-binding PadR family transcriptional regulator</fullName>
    </submittedName>
</protein>
<comment type="caution">
    <text evidence="3">The sequence shown here is derived from an EMBL/GenBank/DDBJ whole genome shotgun (WGS) entry which is preliminary data.</text>
</comment>
<evidence type="ECO:0000313" key="4">
    <source>
        <dbReference type="Proteomes" id="UP000231693"/>
    </source>
</evidence>
<evidence type="ECO:0000259" key="2">
    <source>
        <dbReference type="Pfam" id="PF03551"/>
    </source>
</evidence>
<keyword evidence="3" id="KW-0238">DNA-binding</keyword>